<evidence type="ECO:0000313" key="1">
    <source>
        <dbReference type="EMBL" id="GKV42920.1"/>
    </source>
</evidence>
<accession>A0AAV5LZG0</accession>
<gene>
    <name evidence="1" type="ORF">SLEP1_g50275</name>
</gene>
<reference evidence="1 2" key="1">
    <citation type="journal article" date="2021" name="Commun. Biol.">
        <title>The genome of Shorea leprosula (Dipterocarpaceae) highlights the ecological relevance of drought in aseasonal tropical rainforests.</title>
        <authorList>
            <person name="Ng K.K.S."/>
            <person name="Kobayashi M.J."/>
            <person name="Fawcett J.A."/>
            <person name="Hatakeyama M."/>
            <person name="Paape T."/>
            <person name="Ng C.H."/>
            <person name="Ang C.C."/>
            <person name="Tnah L.H."/>
            <person name="Lee C.T."/>
            <person name="Nishiyama T."/>
            <person name="Sese J."/>
            <person name="O'Brien M.J."/>
            <person name="Copetti D."/>
            <person name="Mohd Noor M.I."/>
            <person name="Ong R.C."/>
            <person name="Putra M."/>
            <person name="Sireger I.Z."/>
            <person name="Indrioko S."/>
            <person name="Kosugi Y."/>
            <person name="Izuno A."/>
            <person name="Isagi Y."/>
            <person name="Lee S.L."/>
            <person name="Shimizu K.K."/>
        </authorList>
    </citation>
    <scope>NUCLEOTIDE SEQUENCE [LARGE SCALE GENOMIC DNA]</scope>
    <source>
        <strain evidence="1">214</strain>
    </source>
</reference>
<proteinExistence type="predicted"/>
<dbReference type="EMBL" id="BPVZ01000163">
    <property type="protein sequence ID" value="GKV42920.1"/>
    <property type="molecule type" value="Genomic_DNA"/>
</dbReference>
<comment type="caution">
    <text evidence="1">The sequence shown here is derived from an EMBL/GenBank/DDBJ whole genome shotgun (WGS) entry which is preliminary data.</text>
</comment>
<organism evidence="1 2">
    <name type="scientific">Rubroshorea leprosula</name>
    <dbReference type="NCBI Taxonomy" id="152421"/>
    <lineage>
        <taxon>Eukaryota</taxon>
        <taxon>Viridiplantae</taxon>
        <taxon>Streptophyta</taxon>
        <taxon>Embryophyta</taxon>
        <taxon>Tracheophyta</taxon>
        <taxon>Spermatophyta</taxon>
        <taxon>Magnoliopsida</taxon>
        <taxon>eudicotyledons</taxon>
        <taxon>Gunneridae</taxon>
        <taxon>Pentapetalae</taxon>
        <taxon>rosids</taxon>
        <taxon>malvids</taxon>
        <taxon>Malvales</taxon>
        <taxon>Dipterocarpaceae</taxon>
        <taxon>Rubroshorea</taxon>
    </lineage>
</organism>
<protein>
    <submittedName>
        <fullName evidence="1">Uncharacterized protein</fullName>
    </submittedName>
</protein>
<sequence length="36" mass="3973">MVISAAGSRFFKESGPPVAPKFVCYAPQCTNKLIQW</sequence>
<name>A0AAV5LZG0_9ROSI</name>
<dbReference type="AlphaFoldDB" id="A0AAV5LZG0"/>
<evidence type="ECO:0000313" key="2">
    <source>
        <dbReference type="Proteomes" id="UP001054252"/>
    </source>
</evidence>
<dbReference type="Proteomes" id="UP001054252">
    <property type="component" value="Unassembled WGS sequence"/>
</dbReference>
<keyword evidence="2" id="KW-1185">Reference proteome</keyword>